<dbReference type="GO" id="GO:0003677">
    <property type="term" value="F:DNA binding"/>
    <property type="evidence" value="ECO:0007669"/>
    <property type="project" value="InterPro"/>
</dbReference>
<evidence type="ECO:0000313" key="3">
    <source>
        <dbReference type="Proteomes" id="UP000477722"/>
    </source>
</evidence>
<dbReference type="SUPFAM" id="SSF47413">
    <property type="entry name" value="lambda repressor-like DNA-binding domains"/>
    <property type="match status" value="1"/>
</dbReference>
<comment type="caution">
    <text evidence="2">The sequence shown here is derived from an EMBL/GenBank/DDBJ whole genome shotgun (WGS) entry which is preliminary data.</text>
</comment>
<dbReference type="Proteomes" id="UP000477722">
    <property type="component" value="Unassembled WGS sequence"/>
</dbReference>
<dbReference type="Gene3D" id="3.40.50.300">
    <property type="entry name" value="P-loop containing nucleotide triphosphate hydrolases"/>
    <property type="match status" value="1"/>
</dbReference>
<gene>
    <name evidence="2" type="ORF">G5C65_02430</name>
</gene>
<dbReference type="Gene3D" id="1.10.260.40">
    <property type="entry name" value="lambda repressor-like DNA-binding domains"/>
    <property type="match status" value="1"/>
</dbReference>
<dbReference type="Pfam" id="PF13560">
    <property type="entry name" value="HTH_31"/>
    <property type="match status" value="1"/>
</dbReference>
<dbReference type="SUPFAM" id="SSF52540">
    <property type="entry name" value="P-loop containing nucleoside triphosphate hydrolases"/>
    <property type="match status" value="1"/>
</dbReference>
<organism evidence="2 3">
    <name type="scientific">Streptomyces boncukensis</name>
    <dbReference type="NCBI Taxonomy" id="2711219"/>
    <lineage>
        <taxon>Bacteria</taxon>
        <taxon>Bacillati</taxon>
        <taxon>Actinomycetota</taxon>
        <taxon>Actinomycetes</taxon>
        <taxon>Kitasatosporales</taxon>
        <taxon>Streptomycetaceae</taxon>
        <taxon>Streptomyces</taxon>
    </lineage>
</organism>
<dbReference type="PROSITE" id="PS50943">
    <property type="entry name" value="HTH_CROC1"/>
    <property type="match status" value="1"/>
</dbReference>
<dbReference type="AlphaFoldDB" id="A0A6G4WQ67"/>
<dbReference type="InterPro" id="IPR010982">
    <property type="entry name" value="Lambda_DNA-bd_dom_sf"/>
</dbReference>
<dbReference type="PRINTS" id="PR00364">
    <property type="entry name" value="DISEASERSIST"/>
</dbReference>
<dbReference type="CDD" id="cd00093">
    <property type="entry name" value="HTH_XRE"/>
    <property type="match status" value="1"/>
</dbReference>
<feature type="domain" description="HTH cro/C1-type" evidence="1">
    <location>
        <begin position="11"/>
        <end position="66"/>
    </location>
</feature>
<sequence length="454" mass="49561">MTLVFRFGDLLREFRLRAGLTQAELAQLSGVSARTVSMLETGKRNTPRVASARLLADAMSLQADERGALLVASRGNCRPGEEFYHAPAGPVTPKARNTGPGPLHCLPYGVPDFVGRESELRHLFRLASGSSSGSVLISTIHGMAGVGKTALALHAGHALAADFPDGLLFYDLRGFRPDARPRSSEEALNALFRMIGFPPERIPATVDGKAAAWRGAVAGKRMLLVLDDAADAEQVRPLLPGTAGNLTIVTSRRRLSALDGATPLSLDVLPLSDAIDLFNRITGGVPGPRIGSLVEITELCDRLPLAVRIAAARLAHRPHWTVEHLAKQLRRSNCRLAELTWDDGQGVATALSVSYRRLGADHRRLFRTLGIQPFVEFDTQTVARVADISPEWAEALLEVMVDEHVVLQLAPGRYRLRGLMRALAETLVRESDLLRRTDNTRRRHRQSLREALTP</sequence>
<dbReference type="EMBL" id="JAAKZZ010000012">
    <property type="protein sequence ID" value="NGO67238.1"/>
    <property type="molecule type" value="Genomic_DNA"/>
</dbReference>
<name>A0A6G4WQ67_9ACTN</name>
<dbReference type="PANTHER" id="PTHR47691">
    <property type="entry name" value="REGULATOR-RELATED"/>
    <property type="match status" value="1"/>
</dbReference>
<evidence type="ECO:0000313" key="2">
    <source>
        <dbReference type="EMBL" id="NGO67238.1"/>
    </source>
</evidence>
<dbReference type="SMART" id="SM00530">
    <property type="entry name" value="HTH_XRE"/>
    <property type="match status" value="1"/>
</dbReference>
<reference evidence="2 3" key="1">
    <citation type="submission" date="2020-02" db="EMBL/GenBank/DDBJ databases">
        <title>Whole-genome analyses of novel actinobacteria.</title>
        <authorList>
            <person name="Sahin N."/>
            <person name="Tatar D."/>
        </authorList>
    </citation>
    <scope>NUCLEOTIDE SEQUENCE [LARGE SCALE GENOMIC DNA]</scope>
    <source>
        <strain evidence="2 3">SB3404</strain>
    </source>
</reference>
<dbReference type="InterPro" id="IPR001387">
    <property type="entry name" value="Cro/C1-type_HTH"/>
</dbReference>
<accession>A0A6G4WQ67</accession>
<dbReference type="InterPro" id="IPR027417">
    <property type="entry name" value="P-loop_NTPase"/>
</dbReference>
<keyword evidence="3" id="KW-1185">Reference proteome</keyword>
<protein>
    <submittedName>
        <fullName evidence="2">Helix-turn-helix domain-containing protein</fullName>
    </submittedName>
</protein>
<evidence type="ECO:0000259" key="1">
    <source>
        <dbReference type="PROSITE" id="PS50943"/>
    </source>
</evidence>
<proteinExistence type="predicted"/>
<dbReference type="PANTHER" id="PTHR47691:SF3">
    <property type="entry name" value="HTH-TYPE TRANSCRIPTIONAL REGULATOR RV0890C-RELATED"/>
    <property type="match status" value="1"/>
</dbReference>